<accession>X1QK52</accession>
<organism evidence="4">
    <name type="scientific">marine sediment metagenome</name>
    <dbReference type="NCBI Taxonomy" id="412755"/>
    <lineage>
        <taxon>unclassified sequences</taxon>
        <taxon>metagenomes</taxon>
        <taxon>ecological metagenomes</taxon>
    </lineage>
</organism>
<evidence type="ECO:0000313" key="4">
    <source>
        <dbReference type="EMBL" id="GAI43634.1"/>
    </source>
</evidence>
<dbReference type="GO" id="GO:0004372">
    <property type="term" value="F:glycine hydroxymethyltransferase activity"/>
    <property type="evidence" value="ECO:0007669"/>
    <property type="project" value="TreeGrafter"/>
</dbReference>
<dbReference type="PANTHER" id="PTHR11680:SF35">
    <property type="entry name" value="SERINE HYDROXYMETHYLTRANSFERASE 1"/>
    <property type="match status" value="1"/>
</dbReference>
<reference evidence="4" key="1">
    <citation type="journal article" date="2014" name="Front. Microbiol.">
        <title>High frequency of phylogenetically diverse reductive dehalogenase-homologous genes in deep subseafloor sedimentary metagenomes.</title>
        <authorList>
            <person name="Kawai M."/>
            <person name="Futagami T."/>
            <person name="Toyoda A."/>
            <person name="Takaki Y."/>
            <person name="Nishi S."/>
            <person name="Hori S."/>
            <person name="Arai W."/>
            <person name="Tsubouchi T."/>
            <person name="Morono Y."/>
            <person name="Uchiyama I."/>
            <person name="Ito T."/>
            <person name="Fujiyama A."/>
            <person name="Inagaki F."/>
            <person name="Takami H."/>
        </authorList>
    </citation>
    <scope>NUCLEOTIDE SEQUENCE</scope>
    <source>
        <strain evidence="4">Expedition CK06-06</strain>
    </source>
</reference>
<feature type="non-terminal residue" evidence="4">
    <location>
        <position position="57"/>
    </location>
</feature>
<dbReference type="Pfam" id="PF00464">
    <property type="entry name" value="SHMT"/>
    <property type="match status" value="1"/>
</dbReference>
<proteinExistence type="predicted"/>
<dbReference type="GO" id="GO:0019264">
    <property type="term" value="P:glycine biosynthetic process from serine"/>
    <property type="evidence" value="ECO:0007669"/>
    <property type="project" value="TreeGrafter"/>
</dbReference>
<comment type="caution">
    <text evidence="4">The sequence shown here is derived from an EMBL/GenBank/DDBJ whole genome shotgun (WGS) entry which is preliminary data.</text>
</comment>
<evidence type="ECO:0000256" key="1">
    <source>
        <dbReference type="ARBA" id="ARBA00001933"/>
    </source>
</evidence>
<dbReference type="PANTHER" id="PTHR11680">
    <property type="entry name" value="SERINE HYDROXYMETHYLTRANSFERASE"/>
    <property type="match status" value="1"/>
</dbReference>
<dbReference type="InterPro" id="IPR049943">
    <property type="entry name" value="Ser_HO-MeTrfase-like"/>
</dbReference>
<keyword evidence="2" id="KW-0663">Pyridoxal phosphate</keyword>
<dbReference type="AlphaFoldDB" id="X1QK52"/>
<dbReference type="GO" id="GO:0030170">
    <property type="term" value="F:pyridoxal phosphate binding"/>
    <property type="evidence" value="ECO:0007669"/>
    <property type="project" value="TreeGrafter"/>
</dbReference>
<dbReference type="SUPFAM" id="SSF53383">
    <property type="entry name" value="PLP-dependent transferases"/>
    <property type="match status" value="1"/>
</dbReference>
<evidence type="ECO:0000259" key="3">
    <source>
        <dbReference type="Pfam" id="PF00464"/>
    </source>
</evidence>
<name>X1QK52_9ZZZZ</name>
<evidence type="ECO:0000256" key="2">
    <source>
        <dbReference type="ARBA" id="ARBA00022898"/>
    </source>
</evidence>
<dbReference type="InterPro" id="IPR039429">
    <property type="entry name" value="SHMT-like_dom"/>
</dbReference>
<comment type="cofactor">
    <cofactor evidence="1">
        <name>pyridoxal 5'-phosphate</name>
        <dbReference type="ChEBI" id="CHEBI:597326"/>
    </cofactor>
</comment>
<dbReference type="GO" id="GO:0046653">
    <property type="term" value="P:tetrahydrofolate metabolic process"/>
    <property type="evidence" value="ECO:0007669"/>
    <property type="project" value="TreeGrafter"/>
</dbReference>
<feature type="domain" description="Serine hydroxymethyltransferase-like" evidence="3">
    <location>
        <begin position="6"/>
        <end position="56"/>
    </location>
</feature>
<sequence>MNIKEIKKVDREIEGLIKKETRRQQDSLDLIASENYPSKAVREALTSIFIAKYAEGS</sequence>
<dbReference type="InterPro" id="IPR015424">
    <property type="entry name" value="PyrdxlP-dep_Trfase"/>
</dbReference>
<gene>
    <name evidence="4" type="ORF">S06H3_44938</name>
</gene>
<dbReference type="GO" id="GO:0005737">
    <property type="term" value="C:cytoplasm"/>
    <property type="evidence" value="ECO:0007669"/>
    <property type="project" value="TreeGrafter"/>
</dbReference>
<dbReference type="EMBL" id="BARV01028001">
    <property type="protein sequence ID" value="GAI43634.1"/>
    <property type="molecule type" value="Genomic_DNA"/>
</dbReference>
<protein>
    <recommendedName>
        <fullName evidence="3">Serine hydroxymethyltransferase-like domain-containing protein</fullName>
    </recommendedName>
</protein>